<dbReference type="InterPro" id="IPR013328">
    <property type="entry name" value="6PGD_dom2"/>
</dbReference>
<dbReference type="Proteomes" id="UP000633509">
    <property type="component" value="Unassembled WGS sequence"/>
</dbReference>
<feature type="domain" description="NADPH-dependent reductive aminase-like C-terminal" evidence="1">
    <location>
        <begin position="2"/>
        <end position="68"/>
    </location>
</feature>
<keyword evidence="3" id="KW-1185">Reference proteome</keyword>
<gene>
    <name evidence="2" type="ORF">H4W80_006528</name>
</gene>
<dbReference type="EMBL" id="JADBEK010000001">
    <property type="protein sequence ID" value="MBE1588270.1"/>
    <property type="molecule type" value="Genomic_DNA"/>
</dbReference>
<dbReference type="InterPro" id="IPR048666">
    <property type="entry name" value="RedAm-like_C"/>
</dbReference>
<proteinExistence type="predicted"/>
<dbReference type="Gene3D" id="1.10.1040.10">
    <property type="entry name" value="N-(1-d-carboxylethyl)-l-norvaline Dehydrogenase, domain 2"/>
    <property type="match status" value="1"/>
</dbReference>
<name>A0ABR9M6N3_9ACTN</name>
<sequence length="75" mass="7989">MAGFLPELAREAGSAAYADGVSTVDLNRAGIDSLIQLSRASDIATDVHEPLKALLYRRSAGGHGRDELLQRFSSC</sequence>
<dbReference type="Pfam" id="PF21761">
    <property type="entry name" value="RedAm-like_C"/>
    <property type="match status" value="1"/>
</dbReference>
<evidence type="ECO:0000313" key="2">
    <source>
        <dbReference type="EMBL" id="MBE1588270.1"/>
    </source>
</evidence>
<evidence type="ECO:0000313" key="3">
    <source>
        <dbReference type="Proteomes" id="UP000633509"/>
    </source>
</evidence>
<comment type="caution">
    <text evidence="2">The sequence shown here is derived from an EMBL/GenBank/DDBJ whole genome shotgun (WGS) entry which is preliminary data.</text>
</comment>
<evidence type="ECO:0000259" key="1">
    <source>
        <dbReference type="Pfam" id="PF21761"/>
    </source>
</evidence>
<accession>A0ABR9M6N3</accession>
<organism evidence="2 3">
    <name type="scientific">Nonomuraea angiospora</name>
    <dbReference type="NCBI Taxonomy" id="46172"/>
    <lineage>
        <taxon>Bacteria</taxon>
        <taxon>Bacillati</taxon>
        <taxon>Actinomycetota</taxon>
        <taxon>Actinomycetes</taxon>
        <taxon>Streptosporangiales</taxon>
        <taxon>Streptosporangiaceae</taxon>
        <taxon>Nonomuraea</taxon>
    </lineage>
</organism>
<protein>
    <recommendedName>
        <fullName evidence="1">NADPH-dependent reductive aminase-like C-terminal domain-containing protein</fullName>
    </recommendedName>
</protein>
<reference evidence="2 3" key="1">
    <citation type="submission" date="2020-10" db="EMBL/GenBank/DDBJ databases">
        <title>Sequencing the genomes of 1000 actinobacteria strains.</title>
        <authorList>
            <person name="Klenk H.-P."/>
        </authorList>
    </citation>
    <scope>NUCLEOTIDE SEQUENCE [LARGE SCALE GENOMIC DNA]</scope>
    <source>
        <strain evidence="2 3">DSM 43173</strain>
    </source>
</reference>